<keyword evidence="3" id="KW-1185">Reference proteome</keyword>
<dbReference type="STRING" id="364197.SAMN05216296_1738"/>
<organism evidence="2 3">
    <name type="scientific">Pseudomonas pohangensis</name>
    <dbReference type="NCBI Taxonomy" id="364197"/>
    <lineage>
        <taxon>Bacteria</taxon>
        <taxon>Pseudomonadati</taxon>
        <taxon>Pseudomonadota</taxon>
        <taxon>Gammaproteobacteria</taxon>
        <taxon>Pseudomonadales</taxon>
        <taxon>Pseudomonadaceae</taxon>
        <taxon>Pseudomonas</taxon>
    </lineage>
</organism>
<dbReference type="RefSeq" id="WP_157718827.1">
    <property type="nucleotide sequence ID" value="NZ_LT629785.1"/>
</dbReference>
<evidence type="ECO:0000313" key="2">
    <source>
        <dbReference type="EMBL" id="SDU09518.1"/>
    </source>
</evidence>
<accession>A0A1H2FRE2</accession>
<sequence length="47" mass="5431">MSSRYSKQLFTSAAVFNFLACAILYAVLFWRFYLQQEIPAGNQTTHP</sequence>
<proteinExistence type="predicted"/>
<evidence type="ECO:0000256" key="1">
    <source>
        <dbReference type="SAM" id="Phobius"/>
    </source>
</evidence>
<dbReference type="EMBL" id="LT629785">
    <property type="protein sequence ID" value="SDU09518.1"/>
    <property type="molecule type" value="Genomic_DNA"/>
</dbReference>
<name>A0A1H2FRE2_9PSED</name>
<dbReference type="Proteomes" id="UP000243232">
    <property type="component" value="Chromosome I"/>
</dbReference>
<keyword evidence="1" id="KW-0472">Membrane</keyword>
<protein>
    <submittedName>
        <fullName evidence="2">Uncharacterized protein</fullName>
    </submittedName>
</protein>
<keyword evidence="1" id="KW-0812">Transmembrane</keyword>
<keyword evidence="1" id="KW-1133">Transmembrane helix</keyword>
<dbReference type="AlphaFoldDB" id="A0A1H2FRE2"/>
<gene>
    <name evidence="2" type="ORF">SAMN05216296_1738</name>
</gene>
<feature type="transmembrane region" description="Helical" evidence="1">
    <location>
        <begin position="12"/>
        <end position="33"/>
    </location>
</feature>
<evidence type="ECO:0000313" key="3">
    <source>
        <dbReference type="Proteomes" id="UP000243232"/>
    </source>
</evidence>
<reference evidence="3" key="1">
    <citation type="submission" date="2016-10" db="EMBL/GenBank/DDBJ databases">
        <authorList>
            <person name="Varghese N."/>
            <person name="Submissions S."/>
        </authorList>
    </citation>
    <scope>NUCLEOTIDE SEQUENCE [LARGE SCALE GENOMIC DNA]</scope>
    <source>
        <strain evidence="3">DSM 17875</strain>
    </source>
</reference>